<gene>
    <name evidence="2" type="ORF">ACJ72_04558</name>
</gene>
<accession>A0A1B7NWF3</accession>
<dbReference type="OrthoDB" id="4181059at2759"/>
<feature type="compositionally biased region" description="Acidic residues" evidence="1">
    <location>
        <begin position="33"/>
        <end position="74"/>
    </location>
</feature>
<dbReference type="AlphaFoldDB" id="A0A1B7NWF3"/>
<feature type="compositionally biased region" description="Basic and acidic residues" evidence="1">
    <location>
        <begin position="78"/>
        <end position="91"/>
    </location>
</feature>
<dbReference type="EMBL" id="LGUA01000547">
    <property type="protein sequence ID" value="OAX81102.1"/>
    <property type="molecule type" value="Genomic_DNA"/>
</dbReference>
<sequence>MPASNTYAVSGAGHPPFGDSESSSEPGKRGDDTSTDQTDDEADCIEDYGDEVTEPSQEDPEDEVSEGVETDDGNGGEKFQDSEDGDNKAEMTDAENISIQRQYTSTGTHPPPPQSCQ</sequence>
<keyword evidence="3" id="KW-1185">Reference proteome</keyword>
<evidence type="ECO:0000256" key="1">
    <source>
        <dbReference type="SAM" id="MobiDB-lite"/>
    </source>
</evidence>
<proteinExistence type="predicted"/>
<organism evidence="2 3">
    <name type="scientific">Emergomyces africanus</name>
    <dbReference type="NCBI Taxonomy" id="1955775"/>
    <lineage>
        <taxon>Eukaryota</taxon>
        <taxon>Fungi</taxon>
        <taxon>Dikarya</taxon>
        <taxon>Ascomycota</taxon>
        <taxon>Pezizomycotina</taxon>
        <taxon>Eurotiomycetes</taxon>
        <taxon>Eurotiomycetidae</taxon>
        <taxon>Onygenales</taxon>
        <taxon>Ajellomycetaceae</taxon>
        <taxon>Emergomyces</taxon>
    </lineage>
</organism>
<comment type="caution">
    <text evidence="2">The sequence shown here is derived from an EMBL/GenBank/DDBJ whole genome shotgun (WGS) entry which is preliminary data.</text>
</comment>
<feature type="region of interest" description="Disordered" evidence="1">
    <location>
        <begin position="1"/>
        <end position="117"/>
    </location>
</feature>
<protein>
    <submittedName>
        <fullName evidence="2">Uncharacterized protein</fullName>
    </submittedName>
</protein>
<evidence type="ECO:0000313" key="2">
    <source>
        <dbReference type="EMBL" id="OAX81102.1"/>
    </source>
</evidence>
<reference evidence="2 3" key="1">
    <citation type="submission" date="2015-07" db="EMBL/GenBank/DDBJ databases">
        <title>Emmonsia species relationships and genome sequence.</title>
        <authorList>
            <person name="Cuomo C.A."/>
            <person name="Schwartz I.S."/>
            <person name="Kenyon C."/>
            <person name="de Hoog G.S."/>
            <person name="Govender N.P."/>
            <person name="Botha A."/>
            <person name="Moreno L."/>
            <person name="de Vries M."/>
            <person name="Munoz J.F."/>
            <person name="Stielow J.B."/>
        </authorList>
    </citation>
    <scope>NUCLEOTIDE SEQUENCE [LARGE SCALE GENOMIC DNA]</scope>
    <source>
        <strain evidence="2 3">CBS 136260</strain>
    </source>
</reference>
<evidence type="ECO:0000313" key="3">
    <source>
        <dbReference type="Proteomes" id="UP000091918"/>
    </source>
</evidence>
<feature type="compositionally biased region" description="Polar residues" evidence="1">
    <location>
        <begin position="95"/>
        <end position="108"/>
    </location>
</feature>
<name>A0A1B7NWF3_9EURO</name>
<dbReference type="Proteomes" id="UP000091918">
    <property type="component" value="Unassembled WGS sequence"/>
</dbReference>